<dbReference type="InterPro" id="IPR037171">
    <property type="entry name" value="NagB/RpiA_transferase-like"/>
</dbReference>
<sequence>MHPIERLRFVARATGYPADVIVAEAARALASFSDDPHGLVTACRRLVSRQPGSAPLVWLCARVLCASDARKEIRRVLVELDEDTTAATLSHALPDGATVVVLGWPELISEALPRRGDVEVLVIDTLGEGSGLVRRLLEADVDAVDVPLAGLGAAVAEADLVLLEASAVAPAELMAVSGSRAAAAVARHAAIPVWAVAGVGRFLPERMWTPMRAAVLSDDPWDIDDEMIPLDLIDAIVGPAGVQTVAEALRRTDCPVAPELFKGNIL</sequence>
<evidence type="ECO:0000313" key="2">
    <source>
        <dbReference type="EMBL" id="CAB4954270.1"/>
    </source>
</evidence>
<dbReference type="AlphaFoldDB" id="A0A6J7KDU7"/>
<dbReference type="SUPFAM" id="SSF100950">
    <property type="entry name" value="NagB/RpiA/CoA transferase-like"/>
    <property type="match status" value="1"/>
</dbReference>
<dbReference type="InterPro" id="IPR042529">
    <property type="entry name" value="IF_2B-like_C"/>
</dbReference>
<dbReference type="Gene3D" id="3.40.50.10470">
    <property type="entry name" value="Translation initiation factor eif-2b, domain 2"/>
    <property type="match status" value="1"/>
</dbReference>
<protein>
    <submittedName>
        <fullName evidence="2">Unannotated protein</fullName>
    </submittedName>
</protein>
<dbReference type="Pfam" id="PF01008">
    <property type="entry name" value="IF-2B"/>
    <property type="match status" value="1"/>
</dbReference>
<name>A0A6J7KDU7_9ZZZZ</name>
<dbReference type="EMBL" id="CAFBNC010000151">
    <property type="protein sequence ID" value="CAB4954270.1"/>
    <property type="molecule type" value="Genomic_DNA"/>
</dbReference>
<reference evidence="2" key="1">
    <citation type="submission" date="2020-05" db="EMBL/GenBank/DDBJ databases">
        <authorList>
            <person name="Chiriac C."/>
            <person name="Salcher M."/>
            <person name="Ghai R."/>
            <person name="Kavagutti S V."/>
        </authorList>
    </citation>
    <scope>NUCLEOTIDE SEQUENCE</scope>
</reference>
<accession>A0A6J7KDU7</accession>
<dbReference type="InterPro" id="IPR000649">
    <property type="entry name" value="IF-2B-related"/>
</dbReference>
<organism evidence="2">
    <name type="scientific">freshwater metagenome</name>
    <dbReference type="NCBI Taxonomy" id="449393"/>
    <lineage>
        <taxon>unclassified sequences</taxon>
        <taxon>metagenomes</taxon>
        <taxon>ecological metagenomes</taxon>
    </lineage>
</organism>
<evidence type="ECO:0000313" key="1">
    <source>
        <dbReference type="EMBL" id="CAB4324402.1"/>
    </source>
</evidence>
<gene>
    <name evidence="1" type="ORF">UFOPK1392_02171</name>
    <name evidence="2" type="ORF">UFOPK3733_02059</name>
</gene>
<dbReference type="EMBL" id="CAEMXZ010000142">
    <property type="protein sequence ID" value="CAB4324402.1"/>
    <property type="molecule type" value="Genomic_DNA"/>
</dbReference>
<proteinExistence type="predicted"/>